<feature type="transmembrane region" description="Helical" evidence="1">
    <location>
        <begin position="60"/>
        <end position="80"/>
    </location>
</feature>
<gene>
    <name evidence="2" type="ORF">COP05_02345</name>
</gene>
<keyword evidence="1" id="KW-1133">Transmembrane helix</keyword>
<evidence type="ECO:0008006" key="4">
    <source>
        <dbReference type="Google" id="ProtNLM"/>
    </source>
</evidence>
<keyword evidence="1" id="KW-0812">Transmembrane</keyword>
<accession>A0ABN5DNT5</accession>
<feature type="transmembrane region" description="Helical" evidence="1">
    <location>
        <begin position="29"/>
        <end position="48"/>
    </location>
</feature>
<name>A0ABN5DNT5_9MICO</name>
<sequence length="187" mass="20282">MAPRWPVPPARERGEVLLASGPSDVFHCIYSFPSAIAAVLFGGFATCLVLDPGKATQAELVIGTILLAGLGFLFFAGFVWCRRFGVWATQRGVLVRYIPGRTKFLPWAAIAAFEPGMHDGVELRSLTARMVDGTSLMVPIFHRTDGQRDFLSSTVTPDGARYVGSDVNPAVVLPQLLDLHRQGRLGV</sequence>
<evidence type="ECO:0000256" key="1">
    <source>
        <dbReference type="SAM" id="Phobius"/>
    </source>
</evidence>
<evidence type="ECO:0000313" key="2">
    <source>
        <dbReference type="EMBL" id="ATH96059.1"/>
    </source>
</evidence>
<proteinExistence type="predicted"/>
<keyword evidence="1" id="KW-0472">Membrane</keyword>
<reference evidence="2 3" key="1">
    <citation type="journal article" date="2016" name="Int. J. Syst. Evol. Microbiol.">
        <title>Dermabacter jinjuensis sp. nov., a novel species of the genus Dermabacter isolated from a clinical specimen.</title>
        <authorList>
            <person name="Park Y.K."/>
            <person name="Lee K.M."/>
            <person name="Lee W.K."/>
            <person name="Cho M.J."/>
            <person name="Lee H.S."/>
            <person name="Cho Y.G."/>
            <person name="Lee Y.C."/>
            <person name="Lee W.K."/>
            <person name="Seong W.K."/>
            <person name="Hwang K.J."/>
        </authorList>
    </citation>
    <scope>NUCLEOTIDE SEQUENCE [LARGE SCALE GENOMIC DNA]</scope>
    <source>
        <strain evidence="2 3">32T</strain>
    </source>
</reference>
<dbReference type="RefSeq" id="WP_096882571.1">
    <property type="nucleotide sequence ID" value="NZ_CP023482.1"/>
</dbReference>
<evidence type="ECO:0000313" key="3">
    <source>
        <dbReference type="Proteomes" id="UP000815698"/>
    </source>
</evidence>
<protein>
    <recommendedName>
        <fullName evidence="4">PH domain-containing protein</fullName>
    </recommendedName>
</protein>
<dbReference type="EMBL" id="CP023482">
    <property type="protein sequence ID" value="ATH96059.1"/>
    <property type="molecule type" value="Genomic_DNA"/>
</dbReference>
<organism evidence="2 3">
    <name type="scientific">Dermabacter jinjuensis</name>
    <dbReference type="NCBI Taxonomy" id="1667168"/>
    <lineage>
        <taxon>Bacteria</taxon>
        <taxon>Bacillati</taxon>
        <taxon>Actinomycetota</taxon>
        <taxon>Actinomycetes</taxon>
        <taxon>Micrococcales</taxon>
        <taxon>Dermabacteraceae</taxon>
        <taxon>Dermabacter</taxon>
    </lineage>
</organism>
<keyword evidence="3" id="KW-1185">Reference proteome</keyword>
<dbReference type="Proteomes" id="UP000815698">
    <property type="component" value="Chromosome"/>
</dbReference>